<feature type="region of interest" description="Disordered" evidence="1">
    <location>
        <begin position="234"/>
        <end position="256"/>
    </location>
</feature>
<name>A0A4S8RNP0_9HELO</name>
<dbReference type="OrthoDB" id="3546495at2759"/>
<proteinExistence type="predicted"/>
<evidence type="ECO:0000313" key="3">
    <source>
        <dbReference type="Proteomes" id="UP000308671"/>
    </source>
</evidence>
<dbReference type="AlphaFoldDB" id="A0A4S8RNP0"/>
<keyword evidence="3" id="KW-1185">Reference proteome</keyword>
<dbReference type="EMBL" id="PQXL01000009">
    <property type="protein sequence ID" value="THV55384.1"/>
    <property type="molecule type" value="Genomic_DNA"/>
</dbReference>
<reference evidence="2 3" key="1">
    <citation type="submission" date="2017-12" db="EMBL/GenBank/DDBJ databases">
        <title>Comparative genomics of Botrytis spp.</title>
        <authorList>
            <person name="Valero-Jimenez C.A."/>
            <person name="Tapia P."/>
            <person name="Veloso J."/>
            <person name="Silva-Moreno E."/>
            <person name="Staats M."/>
            <person name="Valdes J.H."/>
            <person name="Van Kan J.A.L."/>
        </authorList>
    </citation>
    <scope>NUCLEOTIDE SEQUENCE [LARGE SCALE GENOMIC DNA]</scope>
    <source>
        <strain evidence="2 3">MUCL435</strain>
    </source>
</reference>
<evidence type="ECO:0000313" key="2">
    <source>
        <dbReference type="EMBL" id="THV55384.1"/>
    </source>
</evidence>
<organism evidence="2 3">
    <name type="scientific">Botrytis galanthina</name>
    <dbReference type="NCBI Taxonomy" id="278940"/>
    <lineage>
        <taxon>Eukaryota</taxon>
        <taxon>Fungi</taxon>
        <taxon>Dikarya</taxon>
        <taxon>Ascomycota</taxon>
        <taxon>Pezizomycotina</taxon>
        <taxon>Leotiomycetes</taxon>
        <taxon>Helotiales</taxon>
        <taxon>Sclerotiniaceae</taxon>
        <taxon>Botrytis</taxon>
    </lineage>
</organism>
<dbReference type="Proteomes" id="UP000308671">
    <property type="component" value="Unassembled WGS sequence"/>
</dbReference>
<gene>
    <name evidence="2" type="ORF">BGAL_0009g00340</name>
</gene>
<accession>A0A4S8RNP0</accession>
<evidence type="ECO:0000256" key="1">
    <source>
        <dbReference type="SAM" id="MobiDB-lite"/>
    </source>
</evidence>
<sequence length="256" mass="28594">MLRPFMKQPFTALTPPKYVSTRTFTIQSQSSSQTHSGTTIPSRTLTLKAHHPTIFSPAQISNHAFVRTFKVYSLYPQLPVATTTALAYFSFSKVKGFLNVTSYYAAFPLSPHFSYQDLECEVRDALRESCRFAMRRRGSGEKGENKAQDTAGAVDIEENKEEEMAKLKLDITVIWQGVRIENVGSVSGGNEGEAEMRINGMDKEKLGGVLRLMAMRGWKDVFCVRVGGVEGKMEQRKGKRKLEKGAPGTKDRLSIL</sequence>
<protein>
    <submittedName>
        <fullName evidence="2">Uncharacterized protein</fullName>
    </submittedName>
</protein>
<comment type="caution">
    <text evidence="2">The sequence shown here is derived from an EMBL/GenBank/DDBJ whole genome shotgun (WGS) entry which is preliminary data.</text>
</comment>